<proteinExistence type="predicted"/>
<evidence type="ECO:0000313" key="3">
    <source>
        <dbReference type="EMBL" id="OCX25170.1"/>
    </source>
</evidence>
<comment type="caution">
    <text evidence="3">The sequence shown here is derived from an EMBL/GenBank/DDBJ whole genome shotgun (WGS) entry which is preliminary data.</text>
</comment>
<gene>
    <name evidence="3" type="ORF">QV13_00925</name>
</gene>
<dbReference type="RefSeq" id="WP_024926986.1">
    <property type="nucleotide sequence ID" value="NZ_MDEO01000018.1"/>
</dbReference>
<name>A0A1C2EE58_9HYPH</name>
<feature type="region of interest" description="Disordered" evidence="1">
    <location>
        <begin position="157"/>
        <end position="196"/>
    </location>
</feature>
<organism evidence="3 4">
    <name type="scientific">Mesorhizobium hungaricum</name>
    <dbReference type="NCBI Taxonomy" id="1566387"/>
    <lineage>
        <taxon>Bacteria</taxon>
        <taxon>Pseudomonadati</taxon>
        <taxon>Pseudomonadota</taxon>
        <taxon>Alphaproteobacteria</taxon>
        <taxon>Hyphomicrobiales</taxon>
        <taxon>Phyllobacteriaceae</taxon>
        <taxon>Mesorhizobium</taxon>
    </lineage>
</organism>
<protein>
    <submittedName>
        <fullName evidence="3">Uncharacterized protein</fullName>
    </submittedName>
</protein>
<dbReference type="EMBL" id="MDEO01000018">
    <property type="protein sequence ID" value="OCX25170.1"/>
    <property type="molecule type" value="Genomic_DNA"/>
</dbReference>
<accession>A0A1C2EE58</accession>
<feature type="compositionally biased region" description="Pro residues" evidence="1">
    <location>
        <begin position="161"/>
        <end position="177"/>
    </location>
</feature>
<keyword evidence="2" id="KW-0732">Signal</keyword>
<evidence type="ECO:0000313" key="4">
    <source>
        <dbReference type="Proteomes" id="UP000094412"/>
    </source>
</evidence>
<sequence>MLTPRFFQAVSLALVLCLTSQPGSAQSKPDDKKGPQPAQIDRNGVLTLVRSTILALQHANQTGNYTVLRDLGSPGFQQANTAARLSEVFADLRGRNFDLSGVAVLEPQLSLLPQIETNGLMHMAGSFPSVPLQVNFELLFAPDAGRWKLFGISLNLGQSGPTPPEPSPAVQPMPPKAPAKSQRLPSTKKPPQPTQP</sequence>
<evidence type="ECO:0000256" key="1">
    <source>
        <dbReference type="SAM" id="MobiDB-lite"/>
    </source>
</evidence>
<feature type="chain" id="PRO_5008660479" evidence="2">
    <location>
        <begin position="26"/>
        <end position="196"/>
    </location>
</feature>
<feature type="signal peptide" evidence="2">
    <location>
        <begin position="1"/>
        <end position="25"/>
    </location>
</feature>
<dbReference type="Proteomes" id="UP000094412">
    <property type="component" value="Unassembled WGS sequence"/>
</dbReference>
<dbReference type="AlphaFoldDB" id="A0A1C2EE58"/>
<keyword evidence="4" id="KW-1185">Reference proteome</keyword>
<dbReference type="STRING" id="1566387.QV13_00925"/>
<evidence type="ECO:0000256" key="2">
    <source>
        <dbReference type="SAM" id="SignalP"/>
    </source>
</evidence>
<reference evidence="3 4" key="1">
    <citation type="submission" date="2016-08" db="EMBL/GenBank/DDBJ databases">
        <title>Whole genome sequence of Mesorhizobium sp. strain UASWS1009 isolated from industrial sewage.</title>
        <authorList>
            <person name="Crovadore J."/>
            <person name="Calmin G."/>
            <person name="Chablais R."/>
            <person name="Cochard B."/>
            <person name="Lefort F."/>
        </authorList>
    </citation>
    <scope>NUCLEOTIDE SEQUENCE [LARGE SCALE GENOMIC DNA]</scope>
    <source>
        <strain evidence="3 4">UASWS1009</strain>
    </source>
</reference>